<comment type="similarity">
    <text evidence="2 10">Belongs to the ABC transporter superfamily.</text>
</comment>
<keyword evidence="8 10" id="KW-0472">Membrane</keyword>
<comment type="subcellular location">
    <subcellularLocation>
        <location evidence="1 10">Cell membrane</location>
        <topology evidence="1 10">Peripheral membrane protein</topology>
    </subcellularLocation>
</comment>
<organism evidence="12 13">
    <name type="scientific">Methanobrevibacter arboriphilus JCM 13429 = DSM 1125</name>
    <dbReference type="NCBI Taxonomy" id="1300164"/>
    <lineage>
        <taxon>Archaea</taxon>
        <taxon>Methanobacteriati</taxon>
        <taxon>Methanobacteriota</taxon>
        <taxon>Methanomada group</taxon>
        <taxon>Methanobacteria</taxon>
        <taxon>Methanobacteriales</taxon>
        <taxon>Methanobacteriaceae</taxon>
        <taxon>Methanobrevibacter</taxon>
    </lineage>
</organism>
<evidence type="ECO:0000256" key="2">
    <source>
        <dbReference type="ARBA" id="ARBA00005417"/>
    </source>
</evidence>
<dbReference type="GO" id="GO:0006824">
    <property type="term" value="P:cobalt ion transport"/>
    <property type="evidence" value="ECO:0007669"/>
    <property type="project" value="InterPro"/>
</dbReference>
<dbReference type="Gene3D" id="3.40.50.300">
    <property type="entry name" value="P-loop containing nucleotide triphosphate hydrolases"/>
    <property type="match status" value="1"/>
</dbReference>
<evidence type="ECO:0000256" key="8">
    <source>
        <dbReference type="ARBA" id="ARBA00023136"/>
    </source>
</evidence>
<protein>
    <recommendedName>
        <fullName evidence="10">ABC transporter ATP-binding protein</fullName>
    </recommendedName>
</protein>
<dbReference type="RefSeq" id="WP_080459293.1">
    <property type="nucleotide sequence ID" value="NZ_JXMW01000001.1"/>
</dbReference>
<dbReference type="PANTHER" id="PTHR43553">
    <property type="entry name" value="HEAVY METAL TRANSPORTER"/>
    <property type="match status" value="1"/>
</dbReference>
<dbReference type="InterPro" id="IPR003593">
    <property type="entry name" value="AAA+_ATPase"/>
</dbReference>
<dbReference type="GO" id="GO:0043190">
    <property type="term" value="C:ATP-binding cassette (ABC) transporter complex"/>
    <property type="evidence" value="ECO:0007669"/>
    <property type="project" value="TreeGrafter"/>
</dbReference>
<keyword evidence="5 10" id="KW-0547">Nucleotide-binding</keyword>
<evidence type="ECO:0000259" key="11">
    <source>
        <dbReference type="PROSITE" id="PS50893"/>
    </source>
</evidence>
<evidence type="ECO:0000313" key="12">
    <source>
        <dbReference type="EMBL" id="OQD59652.1"/>
    </source>
</evidence>
<keyword evidence="4 10" id="KW-1003">Cell membrane</keyword>
<keyword evidence="7" id="KW-1278">Translocase</keyword>
<dbReference type="Pfam" id="PF00005">
    <property type="entry name" value="ABC_tran"/>
    <property type="match status" value="1"/>
</dbReference>
<dbReference type="GO" id="GO:0016887">
    <property type="term" value="F:ATP hydrolysis activity"/>
    <property type="evidence" value="ECO:0007669"/>
    <property type="project" value="InterPro"/>
</dbReference>
<gene>
    <name evidence="12" type="primary">cbiO1</name>
    <name evidence="12" type="ORF">MBBAR_1c00480</name>
</gene>
<dbReference type="EMBL" id="JXMW01000001">
    <property type="protein sequence ID" value="OQD59652.1"/>
    <property type="molecule type" value="Genomic_DNA"/>
</dbReference>
<evidence type="ECO:0000256" key="4">
    <source>
        <dbReference type="ARBA" id="ARBA00022475"/>
    </source>
</evidence>
<dbReference type="InterPro" id="IPR005876">
    <property type="entry name" value="Co_trans_ATP-bd"/>
</dbReference>
<dbReference type="Proteomes" id="UP000191661">
    <property type="component" value="Unassembled WGS sequence"/>
</dbReference>
<accession>A0A1V6N4V7</accession>
<evidence type="ECO:0000256" key="6">
    <source>
        <dbReference type="ARBA" id="ARBA00022840"/>
    </source>
</evidence>
<dbReference type="AlphaFoldDB" id="A0A1V6N4V7"/>
<feature type="domain" description="ABC transporter" evidence="11">
    <location>
        <begin position="6"/>
        <end position="241"/>
    </location>
</feature>
<dbReference type="InterPro" id="IPR015856">
    <property type="entry name" value="ABC_transpr_CbiO/EcfA_su"/>
</dbReference>
<dbReference type="GO" id="GO:0042626">
    <property type="term" value="F:ATPase-coupled transmembrane transporter activity"/>
    <property type="evidence" value="ECO:0007669"/>
    <property type="project" value="TreeGrafter"/>
</dbReference>
<dbReference type="GO" id="GO:0005524">
    <property type="term" value="F:ATP binding"/>
    <property type="evidence" value="ECO:0007669"/>
    <property type="project" value="UniProtKB-UniRule"/>
</dbReference>
<keyword evidence="13" id="KW-1185">Reference proteome</keyword>
<evidence type="ECO:0000256" key="9">
    <source>
        <dbReference type="ARBA" id="ARBA00025157"/>
    </source>
</evidence>
<dbReference type="InterPro" id="IPR017871">
    <property type="entry name" value="ABC_transporter-like_CS"/>
</dbReference>
<dbReference type="FunFam" id="3.40.50.300:FF:000224">
    <property type="entry name" value="Energy-coupling factor transporter ATP-binding protein EcfA"/>
    <property type="match status" value="1"/>
</dbReference>
<dbReference type="PROSITE" id="PS50893">
    <property type="entry name" value="ABC_TRANSPORTER_2"/>
    <property type="match status" value="1"/>
</dbReference>
<sequence>MKETVLSTENLGFIYPDGTEAIKNINISIEKGDKVAVIGSNGAGKSTLFSHFNGLSEPTEGIIKINEQPIVYKKKELMKIRQKVGVVFQKPDDQLFAPSVIEDVAFGPMNLGLSLEEVDKRVKESLEMVGMTGFENKPPHHLSGGQQKRVSIAGVIAMRPEIMILDEPTAGLDPQGVEQVLKILNDLNKNGMSIVISSHDVEMITEFADKIFVLHHGKIINQGTTEEVFANHKFLIEAHLRPPKSSEILHRLKKKGLNVDMKLTTKDACDEILKAKMKSQNNI</sequence>
<dbReference type="OrthoDB" id="18209at2157"/>
<evidence type="ECO:0000256" key="5">
    <source>
        <dbReference type="ARBA" id="ARBA00022741"/>
    </source>
</evidence>
<reference evidence="12 13" key="1">
    <citation type="submission" date="2014-12" db="EMBL/GenBank/DDBJ databases">
        <title>Genome sequence of Methanobrevibacter arboriphilicus DH1, DSM1125.</title>
        <authorList>
            <person name="Poehlein A."/>
            <person name="Thauer R.K."/>
            <person name="Seedorf H."/>
            <person name="Daniel R."/>
        </authorList>
    </citation>
    <scope>NUCLEOTIDE SEQUENCE [LARGE SCALE GENOMIC DNA]</scope>
    <source>
        <strain evidence="12 13">DH1</strain>
    </source>
</reference>
<dbReference type="PROSITE" id="PS00211">
    <property type="entry name" value="ABC_TRANSPORTER_1"/>
    <property type="match status" value="1"/>
</dbReference>
<dbReference type="InterPro" id="IPR027417">
    <property type="entry name" value="P-loop_NTPase"/>
</dbReference>
<evidence type="ECO:0000313" key="13">
    <source>
        <dbReference type="Proteomes" id="UP000191661"/>
    </source>
</evidence>
<evidence type="ECO:0000256" key="10">
    <source>
        <dbReference type="RuleBase" id="RU364103"/>
    </source>
</evidence>
<name>A0A1V6N4V7_METAZ</name>
<comment type="function">
    <text evidence="9">Probably part of an ABC transporter complex. Responsible for energy coupling to the transport system.</text>
</comment>
<dbReference type="InterPro" id="IPR050095">
    <property type="entry name" value="ECF_ABC_transporter_ATP-bd"/>
</dbReference>
<dbReference type="SMART" id="SM00382">
    <property type="entry name" value="AAA"/>
    <property type="match status" value="1"/>
</dbReference>
<evidence type="ECO:0000256" key="1">
    <source>
        <dbReference type="ARBA" id="ARBA00004202"/>
    </source>
</evidence>
<evidence type="ECO:0000256" key="3">
    <source>
        <dbReference type="ARBA" id="ARBA00022448"/>
    </source>
</evidence>
<keyword evidence="6 10" id="KW-0067">ATP-binding</keyword>
<dbReference type="NCBIfam" id="TIGR01166">
    <property type="entry name" value="cbiO"/>
    <property type="match status" value="1"/>
</dbReference>
<dbReference type="CDD" id="cd03225">
    <property type="entry name" value="ABC_cobalt_CbiO_domain1"/>
    <property type="match status" value="1"/>
</dbReference>
<evidence type="ECO:0000256" key="7">
    <source>
        <dbReference type="ARBA" id="ARBA00022967"/>
    </source>
</evidence>
<proteinExistence type="inferred from homology"/>
<dbReference type="PANTHER" id="PTHR43553:SF24">
    <property type="entry name" value="ENERGY-COUPLING FACTOR TRANSPORTER ATP-BINDING PROTEIN ECFA1"/>
    <property type="match status" value="1"/>
</dbReference>
<comment type="caution">
    <text evidence="12">The sequence shown here is derived from an EMBL/GenBank/DDBJ whole genome shotgun (WGS) entry which is preliminary data.</text>
</comment>
<dbReference type="SUPFAM" id="SSF52540">
    <property type="entry name" value="P-loop containing nucleoside triphosphate hydrolases"/>
    <property type="match status" value="1"/>
</dbReference>
<keyword evidence="3 10" id="KW-0813">Transport</keyword>
<comment type="function">
    <text evidence="10">Part of an ABC transporter complex. Responsible for energy coupling to the transport system.</text>
</comment>
<dbReference type="InterPro" id="IPR003439">
    <property type="entry name" value="ABC_transporter-like_ATP-bd"/>
</dbReference>